<reference evidence="3" key="1">
    <citation type="submission" date="2018-03" db="EMBL/GenBank/DDBJ databases">
        <title>Gramella fulva sp. nov., isolated from a dry surface of tidal flat.</title>
        <authorList>
            <person name="Hwang S.H."/>
            <person name="Hwang W.M."/>
            <person name="Kang K."/>
            <person name="Ahn T.-Y."/>
        </authorList>
    </citation>
    <scope>NUCLEOTIDE SEQUENCE [LARGE SCALE GENOMIC DNA]</scope>
    <source>
        <strain evidence="3">SH35</strain>
    </source>
</reference>
<dbReference type="KEGG" id="grs:C7S20_08945"/>
<dbReference type="Pfam" id="PF19578">
    <property type="entry name" value="DUF6090"/>
    <property type="match status" value="1"/>
</dbReference>
<evidence type="ECO:0000313" key="2">
    <source>
        <dbReference type="EMBL" id="AVR45386.1"/>
    </source>
</evidence>
<name>A0A2R3Z530_9FLAO</name>
<protein>
    <submittedName>
        <fullName evidence="2">Uncharacterized protein</fullName>
    </submittedName>
</protein>
<accession>A0A2R3Z530</accession>
<gene>
    <name evidence="2" type="ORF">C7S20_08945</name>
</gene>
<dbReference type="RefSeq" id="WP_107012164.1">
    <property type="nucleotide sequence ID" value="NZ_CP028136.1"/>
</dbReference>
<evidence type="ECO:0000313" key="3">
    <source>
        <dbReference type="Proteomes" id="UP000241507"/>
    </source>
</evidence>
<sequence length="249" mass="28699">MIKVFRNIRQKLVEQNKVRNYVLYAVGEIFLVVIGILIALQVNNWNEGRKQNIEKDLIMQSLVTDLKMDTLVIHKTLNSLQHDTTEVVGFIKRMSSSGVTIDTLIQIARFEYNPKINVAVAFNDNTFKSLLSSGDLNILDKWMQDEILQLNALHQENVSRTELNVGAYVNQVISYERMYPLGDYGNINPNSILANAIWDEAQFEELGRFLNALISIRYITDMYAINQLKTIEKKTEEILRRINSSENKN</sequence>
<dbReference type="Proteomes" id="UP000241507">
    <property type="component" value="Chromosome"/>
</dbReference>
<evidence type="ECO:0000256" key="1">
    <source>
        <dbReference type="SAM" id="Phobius"/>
    </source>
</evidence>
<keyword evidence="1" id="KW-1133">Transmembrane helix</keyword>
<keyword evidence="3" id="KW-1185">Reference proteome</keyword>
<keyword evidence="1" id="KW-0472">Membrane</keyword>
<dbReference type="InterPro" id="IPR045749">
    <property type="entry name" value="DUF6090"/>
</dbReference>
<feature type="transmembrane region" description="Helical" evidence="1">
    <location>
        <begin position="21"/>
        <end position="42"/>
    </location>
</feature>
<dbReference type="AlphaFoldDB" id="A0A2R3Z530"/>
<organism evidence="2 3">
    <name type="scientific">Christiangramia fulva</name>
    <dbReference type="NCBI Taxonomy" id="2126553"/>
    <lineage>
        <taxon>Bacteria</taxon>
        <taxon>Pseudomonadati</taxon>
        <taxon>Bacteroidota</taxon>
        <taxon>Flavobacteriia</taxon>
        <taxon>Flavobacteriales</taxon>
        <taxon>Flavobacteriaceae</taxon>
        <taxon>Christiangramia</taxon>
    </lineage>
</organism>
<dbReference type="OrthoDB" id="821805at2"/>
<proteinExistence type="predicted"/>
<dbReference type="EMBL" id="CP028136">
    <property type="protein sequence ID" value="AVR45386.1"/>
    <property type="molecule type" value="Genomic_DNA"/>
</dbReference>
<keyword evidence="1" id="KW-0812">Transmembrane</keyword>